<reference evidence="2 3" key="1">
    <citation type="submission" date="2007-08" db="EMBL/GenBank/DDBJ databases">
        <title>Complete sequence of Roseiflexus castenholzii DSM 13941.</title>
        <authorList>
            <consortium name="US DOE Joint Genome Institute"/>
            <person name="Copeland A."/>
            <person name="Lucas S."/>
            <person name="Lapidus A."/>
            <person name="Barry K."/>
            <person name="Glavina del Rio T."/>
            <person name="Dalin E."/>
            <person name="Tice H."/>
            <person name="Pitluck S."/>
            <person name="Thompson L.S."/>
            <person name="Brettin T."/>
            <person name="Bruce D."/>
            <person name="Detter J.C."/>
            <person name="Han C."/>
            <person name="Tapia R."/>
            <person name="Schmutz J."/>
            <person name="Larimer F."/>
            <person name="Land M."/>
            <person name="Hauser L."/>
            <person name="Kyrpides N."/>
            <person name="Mikhailova N."/>
            <person name="Bryant D.A."/>
            <person name="Hanada S."/>
            <person name="Tsukatani Y."/>
            <person name="Richardson P."/>
        </authorList>
    </citation>
    <scope>NUCLEOTIDE SEQUENCE [LARGE SCALE GENOMIC DNA]</scope>
    <source>
        <strain evidence="3">DSM 13941 / HLO8</strain>
    </source>
</reference>
<feature type="domain" description="Glyoxalase/fosfomycin resistance/dioxygenase" evidence="1">
    <location>
        <begin position="73"/>
        <end position="178"/>
    </location>
</feature>
<keyword evidence="3" id="KW-1185">Reference proteome</keyword>
<protein>
    <submittedName>
        <fullName evidence="2">CopG domain protein DNA-binding domain protein</fullName>
    </submittedName>
</protein>
<dbReference type="InterPro" id="IPR010985">
    <property type="entry name" value="Ribbon_hlx_hlx"/>
</dbReference>
<dbReference type="InterPro" id="IPR004360">
    <property type="entry name" value="Glyas_Fos-R_dOase_dom"/>
</dbReference>
<dbReference type="eggNOG" id="COG0346">
    <property type="taxonomic scope" value="Bacteria"/>
</dbReference>
<accession>A7NPJ8</accession>
<keyword evidence="2" id="KW-0238">DNA-binding</keyword>
<evidence type="ECO:0000313" key="3">
    <source>
        <dbReference type="Proteomes" id="UP000000263"/>
    </source>
</evidence>
<dbReference type="EMBL" id="CP000804">
    <property type="protein sequence ID" value="ABU59494.1"/>
    <property type="molecule type" value="Genomic_DNA"/>
</dbReference>
<proteinExistence type="predicted"/>
<dbReference type="RefSeq" id="WP_012121918.1">
    <property type="nucleotide sequence ID" value="NC_009767.1"/>
</dbReference>
<dbReference type="Proteomes" id="UP000000263">
    <property type="component" value="Chromosome"/>
</dbReference>
<dbReference type="GO" id="GO:0006355">
    <property type="term" value="P:regulation of DNA-templated transcription"/>
    <property type="evidence" value="ECO:0007669"/>
    <property type="project" value="InterPro"/>
</dbReference>
<organism evidence="2 3">
    <name type="scientific">Roseiflexus castenholzii (strain DSM 13941 / HLO8)</name>
    <dbReference type="NCBI Taxonomy" id="383372"/>
    <lineage>
        <taxon>Bacteria</taxon>
        <taxon>Bacillati</taxon>
        <taxon>Chloroflexota</taxon>
        <taxon>Chloroflexia</taxon>
        <taxon>Chloroflexales</taxon>
        <taxon>Roseiflexineae</taxon>
        <taxon>Roseiflexaceae</taxon>
        <taxon>Roseiflexus</taxon>
    </lineage>
</organism>
<evidence type="ECO:0000313" key="2">
    <source>
        <dbReference type="EMBL" id="ABU59494.1"/>
    </source>
</evidence>
<dbReference type="KEGG" id="rca:Rcas_3444"/>
<dbReference type="Pfam" id="PF00903">
    <property type="entry name" value="Glyoxalase"/>
    <property type="match status" value="1"/>
</dbReference>
<gene>
    <name evidence="2" type="ordered locus">Rcas_3444</name>
</gene>
<dbReference type="CDD" id="cd06587">
    <property type="entry name" value="VOC"/>
    <property type="match status" value="1"/>
</dbReference>
<sequence length="187" mass="20980">MSDEKKQQFNVYLPPSLIRAIKHAAIDRGVSLSRLVETTLRAALEEPPAASQQSAQTAAIPLTPMPIISTRFFDDAVDFYQRLGFQVIVRDRVRKWAELRMGDMLLGIHEVADADASADAGAASPPSVTLTFDCRDVLENILLYLVSRRIYLLGAPIVDETFGRSYSIRDPDGRRIELVERDRTLYD</sequence>
<dbReference type="GO" id="GO:0003677">
    <property type="term" value="F:DNA binding"/>
    <property type="evidence" value="ECO:0007669"/>
    <property type="project" value="UniProtKB-KW"/>
</dbReference>
<evidence type="ECO:0000259" key="1">
    <source>
        <dbReference type="Pfam" id="PF00903"/>
    </source>
</evidence>
<dbReference type="SUPFAM" id="SSF47598">
    <property type="entry name" value="Ribbon-helix-helix"/>
    <property type="match status" value="1"/>
</dbReference>
<dbReference type="OrthoDB" id="73504at2"/>
<dbReference type="SUPFAM" id="SSF54593">
    <property type="entry name" value="Glyoxalase/Bleomycin resistance protein/Dihydroxybiphenyl dioxygenase"/>
    <property type="match status" value="1"/>
</dbReference>
<dbReference type="AlphaFoldDB" id="A7NPJ8"/>
<name>A7NPJ8_ROSCS</name>
<dbReference type="HOGENOM" id="CLU_1446621_0_0_0"/>
<dbReference type="InterPro" id="IPR029068">
    <property type="entry name" value="Glyas_Bleomycin-R_OHBP_Dase"/>
</dbReference>
<dbReference type="Gene3D" id="3.10.180.10">
    <property type="entry name" value="2,3-Dihydroxybiphenyl 1,2-Dioxygenase, domain 1"/>
    <property type="match status" value="1"/>
</dbReference>
<dbReference type="CDD" id="cd21631">
    <property type="entry name" value="RHH_CopG_NikR-like"/>
    <property type="match status" value="1"/>
</dbReference>